<dbReference type="GO" id="GO:0046403">
    <property type="term" value="F:polynucleotide 3'-phosphatase activity"/>
    <property type="evidence" value="ECO:0007669"/>
    <property type="project" value="TreeGrafter"/>
</dbReference>
<dbReference type="InterPro" id="IPR023214">
    <property type="entry name" value="HAD_sf"/>
</dbReference>
<organism evidence="1 2">
    <name type="scientific">Strongyloides stercoralis</name>
    <name type="common">Threadworm</name>
    <dbReference type="NCBI Taxonomy" id="6248"/>
    <lineage>
        <taxon>Eukaryota</taxon>
        <taxon>Metazoa</taxon>
        <taxon>Ecdysozoa</taxon>
        <taxon>Nematoda</taxon>
        <taxon>Chromadorea</taxon>
        <taxon>Rhabditida</taxon>
        <taxon>Tylenchina</taxon>
        <taxon>Panagrolaimomorpha</taxon>
        <taxon>Strongyloidoidea</taxon>
        <taxon>Strongyloididae</taxon>
        <taxon>Strongyloides</taxon>
    </lineage>
</organism>
<dbReference type="Pfam" id="PF08645">
    <property type="entry name" value="PNK3P"/>
    <property type="match status" value="1"/>
</dbReference>
<keyword evidence="1" id="KW-1185">Reference proteome</keyword>
<dbReference type="InterPro" id="IPR036412">
    <property type="entry name" value="HAD-like_sf"/>
</dbReference>
<dbReference type="SUPFAM" id="SSF56784">
    <property type="entry name" value="HAD-like"/>
    <property type="match status" value="1"/>
</dbReference>
<dbReference type="GO" id="GO:0046404">
    <property type="term" value="F:ATP-dependent polydeoxyribonucleotide 5'-hydroxyl-kinase activity"/>
    <property type="evidence" value="ECO:0007669"/>
    <property type="project" value="TreeGrafter"/>
</dbReference>
<dbReference type="GO" id="GO:0003690">
    <property type="term" value="F:double-stranded DNA binding"/>
    <property type="evidence" value="ECO:0007669"/>
    <property type="project" value="TreeGrafter"/>
</dbReference>
<protein>
    <submittedName>
        <fullName evidence="2">DNA 3'-phosphatase</fullName>
    </submittedName>
</protein>
<dbReference type="InterPro" id="IPR006551">
    <property type="entry name" value="Polynucleotide_phosphatase"/>
</dbReference>
<dbReference type="InterPro" id="IPR006549">
    <property type="entry name" value="HAD-SF_hydro_IIIA"/>
</dbReference>
<dbReference type="AlphaFoldDB" id="A0AAF5DH67"/>
<proteinExistence type="predicted"/>
<dbReference type="CDD" id="cd01625">
    <property type="entry name" value="HAD_PNP"/>
    <property type="match status" value="1"/>
</dbReference>
<accession>A0AAF5DH67</accession>
<name>A0AAF5DH67_STRER</name>
<dbReference type="InterPro" id="IPR013954">
    <property type="entry name" value="PNK3P"/>
</dbReference>
<dbReference type="InterPro" id="IPR027417">
    <property type="entry name" value="P-loop_NTPase"/>
</dbReference>
<dbReference type="Proteomes" id="UP000035681">
    <property type="component" value="Unplaced"/>
</dbReference>
<sequence>MPKRKRSPTKQPVVEAKSNKIYSMFEKNKVKKTTGTWVCNDKVWVYSYLNVEASTKIAGFDLDHTIIKPTKGSVYPKNDFDWEFYFDNIITELKALNKDGFKIVIFTNQKGISSKRNTNINVKNRVENIVENINIPLQVFISTGHPKYRKPARGMWDLLCSEYNENISINISDSFYVGDGAGRLEGPHQFRKDFTDSDKLFSLNIGINFKTPEEFFKKIKYKGAYFDVLFNPKKLFEIKSSLLVPENSIITSNEKEILLLVGITGSGKSFFTTKYFDTNNYHIITNSKKIRCNIFQNPMNVIEGFLNTGKNIVIDEENLDKSTRKFWIDIAKKLKINIRCFYFDLYIYHCCHNVAYKQIIGECQYDPTSKSLIKRSHKMLEPPNDFVLSEASDVPENKVKEVAELYLPSEILNSPGKKIVEQVKLIKKKDCSGRVFFQYQLKYRISN</sequence>
<dbReference type="GO" id="GO:0006281">
    <property type="term" value="P:DNA repair"/>
    <property type="evidence" value="ECO:0007669"/>
    <property type="project" value="TreeGrafter"/>
</dbReference>
<dbReference type="WBParaSite" id="TCONS_00012092.p1">
    <property type="protein sequence ID" value="TCONS_00012092.p1"/>
    <property type="gene ID" value="XLOC_007419"/>
</dbReference>
<dbReference type="NCBIfam" id="TIGR01662">
    <property type="entry name" value="HAD-SF-IIIA"/>
    <property type="match status" value="1"/>
</dbReference>
<dbReference type="Gene3D" id="3.40.50.1000">
    <property type="entry name" value="HAD superfamily/HAD-like"/>
    <property type="match status" value="1"/>
</dbReference>
<evidence type="ECO:0000313" key="1">
    <source>
        <dbReference type="Proteomes" id="UP000035681"/>
    </source>
</evidence>
<dbReference type="Gene3D" id="3.40.50.300">
    <property type="entry name" value="P-loop containing nucleotide triphosphate hydrolases"/>
    <property type="match status" value="1"/>
</dbReference>
<dbReference type="PANTHER" id="PTHR12083:SF9">
    <property type="entry name" value="BIFUNCTIONAL POLYNUCLEOTIDE PHOSPHATASE_KINASE"/>
    <property type="match status" value="1"/>
</dbReference>
<dbReference type="NCBIfam" id="TIGR01664">
    <property type="entry name" value="DNA-3'-Pase"/>
    <property type="match status" value="1"/>
</dbReference>
<dbReference type="SUPFAM" id="SSF52540">
    <property type="entry name" value="P-loop containing nucleoside triphosphate hydrolases"/>
    <property type="match status" value="1"/>
</dbReference>
<dbReference type="PANTHER" id="PTHR12083">
    <property type="entry name" value="BIFUNCTIONAL POLYNUCLEOTIDE PHOSPHATASE/KINASE"/>
    <property type="match status" value="1"/>
</dbReference>
<reference evidence="2" key="1">
    <citation type="submission" date="2024-02" db="UniProtKB">
        <authorList>
            <consortium name="WormBaseParasite"/>
        </authorList>
    </citation>
    <scope>IDENTIFICATION</scope>
</reference>
<evidence type="ECO:0000313" key="2">
    <source>
        <dbReference type="WBParaSite" id="TCONS_00012092.p1"/>
    </source>
</evidence>
<dbReference type="FunFam" id="3.40.50.1000:FF:000078">
    <property type="entry name" value="Bifunctional polynucleotide phosphatase/kinase"/>
    <property type="match status" value="1"/>
</dbReference>